<dbReference type="GO" id="GO:0030163">
    <property type="term" value="P:protein catabolic process"/>
    <property type="evidence" value="ECO:0007669"/>
    <property type="project" value="UniProtKB-ARBA"/>
</dbReference>
<evidence type="ECO:0000313" key="34">
    <source>
        <dbReference type="Proteomes" id="UP000322234"/>
    </source>
</evidence>
<comment type="catalytic activity">
    <reaction evidence="17">
        <text>a beta-D-galactosyl-(1&lt;-&gt;1')-N-acylsphing-4-enine + H2O = an N-acylsphing-4-enine + D-galactose</text>
        <dbReference type="Rhea" id="RHEA:14297"/>
        <dbReference type="ChEBI" id="CHEBI:4139"/>
        <dbReference type="ChEBI" id="CHEBI:15377"/>
        <dbReference type="ChEBI" id="CHEBI:18390"/>
        <dbReference type="ChEBI" id="CHEBI:52639"/>
        <dbReference type="EC" id="3.2.1.46"/>
    </reaction>
    <physiologicalReaction direction="left-to-right" evidence="17">
        <dbReference type="Rhea" id="RHEA:14298"/>
    </physiologicalReaction>
</comment>
<comment type="catalytic activity">
    <reaction evidence="16">
        <text>cholesteryl 3-beta-D-glucoside + H2O = cholesterol + D-glucose</text>
        <dbReference type="Rhea" id="RHEA:11956"/>
        <dbReference type="ChEBI" id="CHEBI:4167"/>
        <dbReference type="ChEBI" id="CHEBI:15377"/>
        <dbReference type="ChEBI" id="CHEBI:16113"/>
        <dbReference type="ChEBI" id="CHEBI:17495"/>
    </reaction>
    <physiologicalReaction direction="left-to-right" evidence="16">
        <dbReference type="Rhea" id="RHEA:11957"/>
    </physiologicalReaction>
</comment>
<sequence length="1091" mass="118946">MMPSPSDSSRSLTSRPSTRGLTHLRLHRPWLQALLTLGLAQVLLGVLVVTFSMVASSITTTESVKRSCPSWAGFSLAFSGVVGIVSWKRPFTLVISFFSLLSVLCVMLSMAGSVLSCKNAQLARDFQECNLDGKVCVCCPSVRLLRPCPESGQELKIALNSTCDEARGALKNLLFSVCGLTICAAIICTLSAIVCCIQIFSLDLVHTQLAPERSVSGPLGPLGCTSSPPDPLLHTMLDLEEFVPPVPPPPYYPPEYTCSSETDAQSITYNGSMDSPVPLYPTDCPPSYEAVMGLRGDSQATLFDPQLHDGSCICERVASIVDVSMDSGSLVLSAIGDLPGGSSPSEDSCLLELQGSVRSVDYVLFRSIQRSRAGYCLSLDCGLRGPFEDSPLPRRPPRAARSYSCSAPEAPPPLGAPTAARSCHRLEGWPPWVGPCFPELRRRVPRGGSRPAAAPSPRAPARRFSDSSGSLTPPGHRPPHPAPPPPLLLPRSHSDPGITTSSNTAEFRDLYTKVLEEEAASVSSADTGLCSEACLFRLAHCPSPKLLRARSAEKRRPVPTFQKVPLPSGPAPAHSLGDLKGSLPGRGLVTRFLQMSRKAPDPNGNGAHGHKQLISIPQKFGNPNVFLPGDGAFKSFQRGARPCSPKSFGYSSVVCVCNGTYCDSLDPLTLPDPGTFSRFESTRSGRRMELSLGTIQANRTGTGISAGIEYNIIRVPMASCDFSIRTYTYDDSPDDFQLLNFSLPEEDVKLKIPLIHQALELANRSVSLFASPWTSPTWLKTNGAVNGKGTLKGQAGDLYHKTWARYFVKFLDAYAEHKLRFWAVTAENEPTAGLLTGYPFQCLGFTPEHQRDFIARDLGPILANSTHRDVRLLMLDDQRLLLPRWAQVVLADPEAAKYVHGIAVHWYLDFLAPAKATLGETHRLFPNTMLFASEACVGSKFWEQSVRLGSWDRGMRYSHSIITNLLYHVVGWTDWNLALNPEGGPNWVRNFVDSPIIVDIAKDTFYKQPMFYHLGHFSKFIPEGSHRVGLVASKKSDLDTVALLRPDGSAVVVVLNRSSKDVPLTIKDPAVGFMETVSPGYSIHTYLWRRQ</sequence>
<keyword evidence="11 28" id="KW-0746">Sphingolipid metabolism</keyword>
<comment type="similarity">
    <text evidence="7 28">Belongs to the glycosyl hydrolase 30 family.</text>
</comment>
<dbReference type="GO" id="GO:0008422">
    <property type="term" value="F:beta-glucosidase activity"/>
    <property type="evidence" value="ECO:0007669"/>
    <property type="project" value="UniProtKB-ARBA"/>
</dbReference>
<dbReference type="GO" id="GO:0007040">
    <property type="term" value="P:lysosome organization"/>
    <property type="evidence" value="ECO:0007669"/>
    <property type="project" value="UniProtKB-ARBA"/>
</dbReference>
<comment type="pathway">
    <text evidence="5">Sphingolipid metabolism.</text>
</comment>
<evidence type="ECO:0000256" key="7">
    <source>
        <dbReference type="ARBA" id="ARBA00005382"/>
    </source>
</evidence>
<dbReference type="InterPro" id="IPR007237">
    <property type="entry name" value="CD20-like"/>
</dbReference>
<feature type="domain" description="Glycosyl hydrolase family 30 TIM-barrel" evidence="31">
    <location>
        <begin position="706"/>
        <end position="1021"/>
    </location>
</feature>
<dbReference type="Proteomes" id="UP000322234">
    <property type="component" value="Unassembled WGS sequence"/>
</dbReference>
<feature type="region of interest" description="Disordered" evidence="29">
    <location>
        <begin position="443"/>
        <end position="504"/>
    </location>
</feature>
<dbReference type="Pfam" id="PF02055">
    <property type="entry name" value="Glyco_hydro_30"/>
    <property type="match status" value="1"/>
</dbReference>
<dbReference type="AlphaFoldDB" id="A0A6B0S6V1"/>
<evidence type="ECO:0000256" key="9">
    <source>
        <dbReference type="ARBA" id="ARBA00022729"/>
    </source>
</evidence>
<comment type="catalytic activity">
    <reaction evidence="25">
        <text>beta-D-glucosyl-N-octanoylsphing-4E-enine + cholesterol = N-octanoylsphing-4-enine + cholesteryl 3-beta-D-glucoside</text>
        <dbReference type="Rhea" id="RHEA:70303"/>
        <dbReference type="ChEBI" id="CHEBI:16113"/>
        <dbReference type="ChEBI" id="CHEBI:17495"/>
        <dbReference type="ChEBI" id="CHEBI:45815"/>
        <dbReference type="ChEBI" id="CHEBI:65222"/>
    </reaction>
    <physiologicalReaction direction="left-to-right" evidence="25">
        <dbReference type="Rhea" id="RHEA:70304"/>
    </physiologicalReaction>
    <physiologicalReaction direction="right-to-left" evidence="25">
        <dbReference type="Rhea" id="RHEA:70305"/>
    </physiologicalReaction>
</comment>
<dbReference type="GO" id="GO:0006680">
    <property type="term" value="P:glucosylceramide catabolic process"/>
    <property type="evidence" value="ECO:0007669"/>
    <property type="project" value="UniProtKB-ARBA"/>
</dbReference>
<feature type="region of interest" description="Disordered" evidence="29">
    <location>
        <begin position="551"/>
        <end position="580"/>
    </location>
</feature>
<name>A0A6B0S6V1_9CETA</name>
<dbReference type="GO" id="GO:0006914">
    <property type="term" value="P:autophagy"/>
    <property type="evidence" value="ECO:0007669"/>
    <property type="project" value="UniProtKB-ARBA"/>
</dbReference>
<evidence type="ECO:0000256" key="30">
    <source>
        <dbReference type="SAM" id="Phobius"/>
    </source>
</evidence>
<comment type="catalytic activity">
    <reaction evidence="20">
        <text>beta-D-glucosyl-(1&lt;-&gt;1)-N-octadecanoylsphing-4-enine + cholesterol = cholesteryl 3-beta-D-glucoside + N-octadecanoylsphing-4-enine</text>
        <dbReference type="Rhea" id="RHEA:70311"/>
        <dbReference type="ChEBI" id="CHEBI:16113"/>
        <dbReference type="ChEBI" id="CHEBI:17495"/>
        <dbReference type="ChEBI" id="CHEBI:72961"/>
        <dbReference type="ChEBI" id="CHEBI:84719"/>
    </reaction>
    <physiologicalReaction direction="left-to-right" evidence="20">
        <dbReference type="Rhea" id="RHEA:70312"/>
    </physiologicalReaction>
    <physiologicalReaction direction="right-to-left" evidence="20">
        <dbReference type="Rhea" id="RHEA:70313"/>
    </physiologicalReaction>
</comment>
<evidence type="ECO:0000256" key="15">
    <source>
        <dbReference type="ARBA" id="ARBA00033633"/>
    </source>
</evidence>
<comment type="catalytic activity">
    <reaction evidence="19">
        <text>a beta-D-glucosyl-(1&lt;-&gt;1')-N-acylsphing-4-enine + cholesterol = cholesteryl 3-beta-D-glucoside + an N-acylsphing-4-enine</text>
        <dbReference type="Rhea" id="RHEA:58264"/>
        <dbReference type="ChEBI" id="CHEBI:16113"/>
        <dbReference type="ChEBI" id="CHEBI:17495"/>
        <dbReference type="ChEBI" id="CHEBI:22801"/>
        <dbReference type="ChEBI" id="CHEBI:52639"/>
    </reaction>
    <physiologicalReaction direction="left-to-right" evidence="19">
        <dbReference type="Rhea" id="RHEA:58265"/>
    </physiologicalReaction>
    <physiologicalReaction direction="right-to-left" evidence="19">
        <dbReference type="Rhea" id="RHEA:58266"/>
    </physiologicalReaction>
</comment>
<keyword evidence="14 30" id="KW-0472">Membrane</keyword>
<evidence type="ECO:0000256" key="1">
    <source>
        <dbReference type="ARBA" id="ARBA00001013"/>
    </source>
</evidence>
<evidence type="ECO:0000259" key="32">
    <source>
        <dbReference type="Pfam" id="PF17189"/>
    </source>
</evidence>
<evidence type="ECO:0000256" key="24">
    <source>
        <dbReference type="ARBA" id="ARBA00048880"/>
    </source>
</evidence>
<evidence type="ECO:0000256" key="3">
    <source>
        <dbReference type="ARBA" id="ARBA00004207"/>
    </source>
</evidence>
<comment type="pathway">
    <text evidence="4">Steroid metabolism; cholesterol metabolism.</text>
</comment>
<feature type="transmembrane region" description="Helical" evidence="30">
    <location>
        <begin position="93"/>
        <end position="115"/>
    </location>
</feature>
<dbReference type="SUPFAM" id="SSF51011">
    <property type="entry name" value="Glycosyl hydrolase domain"/>
    <property type="match status" value="2"/>
</dbReference>
<accession>A0A6B0S6V1</accession>
<evidence type="ECO:0000256" key="13">
    <source>
        <dbReference type="ARBA" id="ARBA00023098"/>
    </source>
</evidence>
<evidence type="ECO:0000256" key="18">
    <source>
        <dbReference type="ARBA" id="ARBA00033703"/>
    </source>
</evidence>
<evidence type="ECO:0000256" key="6">
    <source>
        <dbReference type="ARBA" id="ARBA00005189"/>
    </source>
</evidence>
<evidence type="ECO:0000256" key="16">
    <source>
        <dbReference type="ARBA" id="ARBA00033646"/>
    </source>
</evidence>
<dbReference type="GO" id="GO:0016241">
    <property type="term" value="P:regulation of macroautophagy"/>
    <property type="evidence" value="ECO:0007669"/>
    <property type="project" value="UniProtKB-ARBA"/>
</dbReference>
<evidence type="ECO:0000256" key="19">
    <source>
        <dbReference type="ARBA" id="ARBA00048055"/>
    </source>
</evidence>
<feature type="transmembrane region" description="Helical" evidence="30">
    <location>
        <begin position="30"/>
        <end position="56"/>
    </location>
</feature>
<dbReference type="GO" id="GO:0010605">
    <property type="term" value="P:negative regulation of macromolecule metabolic process"/>
    <property type="evidence" value="ECO:0007669"/>
    <property type="project" value="UniProtKB-ARBA"/>
</dbReference>
<evidence type="ECO:0000256" key="22">
    <source>
        <dbReference type="ARBA" id="ARBA00048698"/>
    </source>
</evidence>
<keyword evidence="13 28" id="KW-0443">Lipid metabolism</keyword>
<dbReference type="GO" id="GO:0005102">
    <property type="term" value="F:signaling receptor binding"/>
    <property type="evidence" value="ECO:0007669"/>
    <property type="project" value="UniProtKB-ARBA"/>
</dbReference>
<feature type="compositionally biased region" description="Low complexity" evidence="29">
    <location>
        <begin position="399"/>
        <end position="408"/>
    </location>
</feature>
<dbReference type="FunFam" id="3.20.20.80:FF:000030">
    <property type="entry name" value="Lysosomal acid glucosylceramidase"/>
    <property type="match status" value="1"/>
</dbReference>
<dbReference type="Pfam" id="PF17189">
    <property type="entry name" value="Glyco_hydro_30C"/>
    <property type="match status" value="1"/>
</dbReference>
<keyword evidence="9" id="KW-0732">Signal</keyword>
<dbReference type="InterPro" id="IPR001139">
    <property type="entry name" value="Glyco_hydro_30"/>
</dbReference>
<comment type="catalytic activity">
    <reaction evidence="18">
        <text>1-(beta-D-galactosyl)-N-dodecanoylsphing-4-enine + cholesterol = cholesteryl 3-beta-D-galactoside + N-dodecanoylsphing-4-enine</text>
        <dbReference type="Rhea" id="RHEA:70255"/>
        <dbReference type="ChEBI" id="CHEBI:16113"/>
        <dbReference type="ChEBI" id="CHEBI:72956"/>
        <dbReference type="ChEBI" id="CHEBI:73432"/>
        <dbReference type="ChEBI" id="CHEBI:189066"/>
    </reaction>
    <physiologicalReaction direction="left-to-right" evidence="18">
        <dbReference type="Rhea" id="RHEA:70256"/>
    </physiologicalReaction>
    <physiologicalReaction direction="right-to-left" evidence="18">
        <dbReference type="Rhea" id="RHEA:70257"/>
    </physiologicalReaction>
</comment>
<protein>
    <recommendedName>
        <fullName evidence="28">Glucosylceramidase</fullName>
        <ecNumber evidence="28">3.2.1.45</ecNumber>
    </recommendedName>
</protein>
<comment type="catalytic activity">
    <reaction evidence="21">
        <text>a beta-D-galactosyl-(1&lt;-&gt;1')-N-acylsphing-4-enine + cholesterol = cholesteryl 3-beta-D-galactoside + an N-acylsphing-4-enine</text>
        <dbReference type="Rhea" id="RHEA:70235"/>
        <dbReference type="ChEBI" id="CHEBI:16113"/>
        <dbReference type="ChEBI" id="CHEBI:18390"/>
        <dbReference type="ChEBI" id="CHEBI:52639"/>
        <dbReference type="ChEBI" id="CHEBI:189066"/>
    </reaction>
    <physiologicalReaction direction="left-to-right" evidence="21">
        <dbReference type="Rhea" id="RHEA:70236"/>
    </physiologicalReaction>
    <physiologicalReaction direction="right-to-left" evidence="21">
        <dbReference type="Rhea" id="RHEA:70237"/>
    </physiologicalReaction>
</comment>
<dbReference type="Gene3D" id="3.20.20.80">
    <property type="entry name" value="Glycosidases"/>
    <property type="match status" value="1"/>
</dbReference>
<evidence type="ECO:0000259" key="31">
    <source>
        <dbReference type="Pfam" id="PF02055"/>
    </source>
</evidence>
<comment type="catalytic activity">
    <reaction evidence="24">
        <text>beta-D-glucosyl-(1&lt;-&gt;1')-N-(15Z-tetracosenoyl)-sphing-4-enine + cholesterol = N-(15Z-tetracosenoyl)-sphing-4-enine + cholesteryl 3-beta-D-glucoside</text>
        <dbReference type="Rhea" id="RHEA:70315"/>
        <dbReference type="ChEBI" id="CHEBI:16113"/>
        <dbReference type="ChEBI" id="CHEBI:17495"/>
        <dbReference type="ChEBI" id="CHEBI:74450"/>
        <dbReference type="ChEBI" id="CHEBI:76302"/>
    </reaction>
    <physiologicalReaction direction="left-to-right" evidence="24">
        <dbReference type="Rhea" id="RHEA:70316"/>
    </physiologicalReaction>
    <physiologicalReaction direction="right-to-left" evidence="24">
        <dbReference type="Rhea" id="RHEA:70317"/>
    </physiologicalReaction>
</comment>
<evidence type="ECO:0000256" key="17">
    <source>
        <dbReference type="ARBA" id="ARBA00033698"/>
    </source>
</evidence>
<evidence type="ECO:0000256" key="28">
    <source>
        <dbReference type="RuleBase" id="RU361188"/>
    </source>
</evidence>
<gene>
    <name evidence="33" type="ORF">E5288_WYG015186</name>
</gene>
<proteinExistence type="inferred from homology"/>
<evidence type="ECO:0000256" key="20">
    <source>
        <dbReference type="ARBA" id="ARBA00048111"/>
    </source>
</evidence>
<evidence type="ECO:0000256" key="8">
    <source>
        <dbReference type="ARBA" id="ARBA00022692"/>
    </source>
</evidence>
<dbReference type="GO" id="GO:0005765">
    <property type="term" value="C:lysosomal membrane"/>
    <property type="evidence" value="ECO:0007669"/>
    <property type="project" value="UniProtKB-SubCell"/>
</dbReference>
<comment type="catalytic activity">
    <reaction evidence="15">
        <text>beta-D-xylosyl-(1&lt;-&gt;1')-N-(9Z-octadecenoyl)-sphing-4-enine + cholesterol = cholesteryl 3-beta-D-xyloside + N-(9Z-octadecenoyl)-sphing-4-enine</text>
        <dbReference type="Rhea" id="RHEA:70251"/>
        <dbReference type="ChEBI" id="CHEBI:16113"/>
        <dbReference type="ChEBI" id="CHEBI:77996"/>
        <dbReference type="ChEBI" id="CHEBI:189067"/>
        <dbReference type="ChEBI" id="CHEBI:189081"/>
    </reaction>
    <physiologicalReaction direction="left-to-right" evidence="15">
        <dbReference type="Rhea" id="RHEA:70252"/>
    </physiologicalReaction>
</comment>
<dbReference type="EC" id="3.2.1.45" evidence="28"/>
<dbReference type="GO" id="GO:0032006">
    <property type="term" value="P:regulation of TOR signaling"/>
    <property type="evidence" value="ECO:0007669"/>
    <property type="project" value="UniProtKB-ARBA"/>
</dbReference>
<dbReference type="PANTHER" id="PTHR11069:SF23">
    <property type="entry name" value="LYSOSOMAL ACID GLUCOSYLCERAMIDASE"/>
    <property type="match status" value="1"/>
</dbReference>
<evidence type="ECO:0000256" key="27">
    <source>
        <dbReference type="ARBA" id="ARBA00065087"/>
    </source>
</evidence>
<comment type="catalytic activity">
    <reaction evidence="23">
        <text>a beta-D-xylosyl-(1&lt;-&gt;1')-N-acylsphing-4-enine + cholesterol = cholesteryl 3-beta-D-xyloside + an N-acylsphing-4-enine</text>
        <dbReference type="Rhea" id="RHEA:70239"/>
        <dbReference type="ChEBI" id="CHEBI:16113"/>
        <dbReference type="ChEBI" id="CHEBI:52639"/>
        <dbReference type="ChEBI" id="CHEBI:189067"/>
        <dbReference type="ChEBI" id="CHEBI:189068"/>
    </reaction>
    <physiologicalReaction direction="left-to-right" evidence="23">
        <dbReference type="Rhea" id="RHEA:70240"/>
    </physiologicalReaction>
</comment>
<evidence type="ECO:0000256" key="26">
    <source>
        <dbReference type="ARBA" id="ARBA00049516"/>
    </source>
</evidence>
<feature type="transmembrane region" description="Helical" evidence="30">
    <location>
        <begin position="173"/>
        <end position="200"/>
    </location>
</feature>
<feature type="domain" description="Glycosyl hydrolase family 30 beta sandwich" evidence="32">
    <location>
        <begin position="1024"/>
        <end position="1086"/>
    </location>
</feature>
<comment type="catalytic activity">
    <reaction evidence="26">
        <text>beta-D-glucosyl-N-(9Z-octadecenoyl)-sphing-4E-enine + cholesterol = N-(9Z-octadecenoyl)-sphing-4-enine + cholesteryl 3-beta-D-glucoside</text>
        <dbReference type="Rhea" id="RHEA:58324"/>
        <dbReference type="ChEBI" id="CHEBI:16113"/>
        <dbReference type="ChEBI" id="CHEBI:17495"/>
        <dbReference type="ChEBI" id="CHEBI:77996"/>
        <dbReference type="ChEBI" id="CHEBI:139140"/>
    </reaction>
    <physiologicalReaction direction="left-to-right" evidence="26">
        <dbReference type="Rhea" id="RHEA:58325"/>
    </physiologicalReaction>
    <physiologicalReaction direction="right-to-left" evidence="26">
        <dbReference type="Rhea" id="RHEA:58326"/>
    </physiologicalReaction>
</comment>
<evidence type="ECO:0000256" key="12">
    <source>
        <dbReference type="ARBA" id="ARBA00022989"/>
    </source>
</evidence>
<dbReference type="GO" id="GO:0042176">
    <property type="term" value="P:regulation of protein catabolic process"/>
    <property type="evidence" value="ECO:0007669"/>
    <property type="project" value="UniProtKB-ARBA"/>
</dbReference>
<comment type="pathway">
    <text evidence="6">Lipid metabolism.</text>
</comment>
<comment type="catalytic activity">
    <reaction evidence="1">
        <text>a beta-D-glucosyl-(1&lt;-&gt;1')-N-acylsphing-4-enine + H2O = an N-acylsphing-4-enine + D-glucose</text>
        <dbReference type="Rhea" id="RHEA:13269"/>
        <dbReference type="ChEBI" id="CHEBI:4167"/>
        <dbReference type="ChEBI" id="CHEBI:15377"/>
        <dbReference type="ChEBI" id="CHEBI:22801"/>
        <dbReference type="ChEBI" id="CHEBI:52639"/>
        <dbReference type="EC" id="3.2.1.45"/>
    </reaction>
    <physiologicalReaction direction="left-to-right" evidence="1">
        <dbReference type="Rhea" id="RHEA:13270"/>
    </physiologicalReaction>
</comment>
<dbReference type="GO" id="GO:0004336">
    <property type="term" value="F:galactosylceramidase activity"/>
    <property type="evidence" value="ECO:0007669"/>
    <property type="project" value="UniProtKB-EC"/>
</dbReference>
<evidence type="ECO:0000256" key="2">
    <source>
        <dbReference type="ARBA" id="ARBA00004141"/>
    </source>
</evidence>
<evidence type="ECO:0000256" key="23">
    <source>
        <dbReference type="ARBA" id="ARBA00048817"/>
    </source>
</evidence>
<keyword evidence="34" id="KW-1185">Reference proteome</keyword>
<dbReference type="GO" id="GO:0008203">
    <property type="term" value="P:cholesterol metabolic process"/>
    <property type="evidence" value="ECO:0007669"/>
    <property type="project" value="UniProtKB-ARBA"/>
</dbReference>
<comment type="subcellular location">
    <subcellularLocation>
        <location evidence="3">Lysosome membrane</location>
        <topology evidence="3">Peripheral membrane protein</topology>
        <orientation evidence="3">Lumenal side</orientation>
    </subcellularLocation>
    <subcellularLocation>
        <location evidence="2">Membrane</location>
        <topology evidence="2">Multi-pass membrane protein</topology>
    </subcellularLocation>
</comment>
<dbReference type="InterPro" id="IPR033452">
    <property type="entry name" value="GH30_C"/>
</dbReference>
<evidence type="ECO:0000256" key="11">
    <source>
        <dbReference type="ARBA" id="ARBA00022919"/>
    </source>
</evidence>
<keyword evidence="8 30" id="KW-0812">Transmembrane</keyword>
<dbReference type="EMBL" id="VBQZ03000149">
    <property type="protein sequence ID" value="MXQ95904.1"/>
    <property type="molecule type" value="Genomic_DNA"/>
</dbReference>
<evidence type="ECO:0000256" key="21">
    <source>
        <dbReference type="ARBA" id="ARBA00048182"/>
    </source>
</evidence>
<feature type="compositionally biased region" description="Low complexity" evidence="29">
    <location>
        <begin position="446"/>
        <end position="456"/>
    </location>
</feature>
<organism evidence="33 34">
    <name type="scientific">Bos mutus</name>
    <name type="common">wild yak</name>
    <dbReference type="NCBI Taxonomy" id="72004"/>
    <lineage>
        <taxon>Eukaryota</taxon>
        <taxon>Metazoa</taxon>
        <taxon>Chordata</taxon>
        <taxon>Craniata</taxon>
        <taxon>Vertebrata</taxon>
        <taxon>Euteleostomi</taxon>
        <taxon>Mammalia</taxon>
        <taxon>Eutheria</taxon>
        <taxon>Laurasiatheria</taxon>
        <taxon>Artiodactyla</taxon>
        <taxon>Ruminantia</taxon>
        <taxon>Pecora</taxon>
        <taxon>Bovidae</taxon>
        <taxon>Bovinae</taxon>
        <taxon>Bos</taxon>
    </lineage>
</organism>
<dbReference type="InterPro" id="IPR017853">
    <property type="entry name" value="GH"/>
</dbReference>
<reference evidence="33" key="1">
    <citation type="submission" date="2019-10" db="EMBL/GenBank/DDBJ databases">
        <title>The sequence and de novo assembly of the wild yak genome.</title>
        <authorList>
            <person name="Liu Y."/>
        </authorList>
    </citation>
    <scope>NUCLEOTIDE SEQUENCE [LARGE SCALE GENOMIC DNA]</scope>
    <source>
        <strain evidence="33">WY2019</strain>
    </source>
</reference>
<evidence type="ECO:0000256" key="25">
    <source>
        <dbReference type="ARBA" id="ARBA00049379"/>
    </source>
</evidence>
<dbReference type="GO" id="GO:0004348">
    <property type="term" value="F:glucosylceramidase activity"/>
    <property type="evidence" value="ECO:0007669"/>
    <property type="project" value="UniProtKB-EC"/>
</dbReference>
<dbReference type="GO" id="GO:0046527">
    <property type="term" value="F:glucosyltransferase activity"/>
    <property type="evidence" value="ECO:0007669"/>
    <property type="project" value="UniProtKB-ARBA"/>
</dbReference>
<dbReference type="InterPro" id="IPR033453">
    <property type="entry name" value="Glyco_hydro_30_TIM-barrel"/>
</dbReference>
<evidence type="ECO:0000256" key="14">
    <source>
        <dbReference type="ARBA" id="ARBA00023136"/>
    </source>
</evidence>
<keyword evidence="12 30" id="KW-1133">Transmembrane helix</keyword>
<comment type="caution">
    <text evidence="33">The sequence shown here is derived from an EMBL/GenBank/DDBJ whole genome shotgun (WGS) entry which is preliminary data.</text>
</comment>
<keyword evidence="10 28" id="KW-0378">Hydrolase</keyword>
<dbReference type="PANTHER" id="PTHR11069">
    <property type="entry name" value="GLUCOSYLCERAMIDASE"/>
    <property type="match status" value="1"/>
</dbReference>
<dbReference type="SUPFAM" id="SSF51445">
    <property type="entry name" value="(Trans)glycosidases"/>
    <property type="match status" value="1"/>
</dbReference>
<evidence type="ECO:0000256" key="10">
    <source>
        <dbReference type="ARBA" id="ARBA00022801"/>
    </source>
</evidence>
<comment type="subunit">
    <text evidence="27">Interacts with saposin-C. Interacts with SCARB2. Interacts with TCP1. Interacts with GRN; this interaction prevents aggregation of GBA1-SCARB2 complex via interaction with HSPA1A upon stress.</text>
</comment>
<evidence type="ECO:0000256" key="5">
    <source>
        <dbReference type="ARBA" id="ARBA00004991"/>
    </source>
</evidence>
<evidence type="ECO:0000256" key="4">
    <source>
        <dbReference type="ARBA" id="ARBA00004731"/>
    </source>
</evidence>
<evidence type="ECO:0000313" key="33">
    <source>
        <dbReference type="EMBL" id="MXQ95904.1"/>
    </source>
</evidence>
<evidence type="ECO:0000256" key="29">
    <source>
        <dbReference type="SAM" id="MobiDB-lite"/>
    </source>
</evidence>
<keyword evidence="28" id="KW-0326">Glycosidase</keyword>
<feature type="transmembrane region" description="Helical" evidence="30">
    <location>
        <begin position="68"/>
        <end position="87"/>
    </location>
</feature>
<feature type="region of interest" description="Disordered" evidence="29">
    <location>
        <begin position="387"/>
        <end position="420"/>
    </location>
</feature>
<dbReference type="Pfam" id="PF04103">
    <property type="entry name" value="CD20"/>
    <property type="match status" value="1"/>
</dbReference>
<comment type="catalytic activity">
    <reaction evidence="22">
        <text>beta-D-glucosyl-N-dodecanoylsphing-4-enine + cholesterol = N-dodecanoylsphing-4-enine + cholesteryl 3-beta-D-glucoside</text>
        <dbReference type="Rhea" id="RHEA:70307"/>
        <dbReference type="ChEBI" id="CHEBI:16113"/>
        <dbReference type="ChEBI" id="CHEBI:17495"/>
        <dbReference type="ChEBI" id="CHEBI:72956"/>
        <dbReference type="ChEBI" id="CHEBI:76297"/>
    </reaction>
    <physiologicalReaction direction="left-to-right" evidence="22">
        <dbReference type="Rhea" id="RHEA:70308"/>
    </physiologicalReaction>
    <physiologicalReaction direction="right-to-left" evidence="22">
        <dbReference type="Rhea" id="RHEA:70309"/>
    </physiologicalReaction>
</comment>
<dbReference type="GO" id="GO:0042391">
    <property type="term" value="P:regulation of membrane potential"/>
    <property type="evidence" value="ECO:0007669"/>
    <property type="project" value="UniProtKB-ARBA"/>
</dbReference>